<dbReference type="Proteomes" id="UP001187531">
    <property type="component" value="Unassembled WGS sequence"/>
</dbReference>
<dbReference type="AlphaFoldDB" id="A0AA88HD86"/>
<accession>A0AA88HD86</accession>
<reference evidence="1" key="1">
    <citation type="submission" date="2023-07" db="EMBL/GenBank/DDBJ databases">
        <title>Chromosome-level genome assembly of Artemia franciscana.</title>
        <authorList>
            <person name="Jo E."/>
        </authorList>
    </citation>
    <scope>NUCLEOTIDE SEQUENCE</scope>
    <source>
        <tissue evidence="1">Whole body</tissue>
    </source>
</reference>
<keyword evidence="2" id="KW-1185">Reference proteome</keyword>
<evidence type="ECO:0000313" key="1">
    <source>
        <dbReference type="EMBL" id="KAK2705336.1"/>
    </source>
</evidence>
<comment type="caution">
    <text evidence="1">The sequence shown here is derived from an EMBL/GenBank/DDBJ whole genome shotgun (WGS) entry which is preliminary data.</text>
</comment>
<name>A0AA88HD86_ARTSF</name>
<feature type="non-terminal residue" evidence="1">
    <location>
        <position position="87"/>
    </location>
</feature>
<protein>
    <submittedName>
        <fullName evidence="1">Uncharacterized protein</fullName>
    </submittedName>
</protein>
<evidence type="ECO:0000313" key="2">
    <source>
        <dbReference type="Proteomes" id="UP001187531"/>
    </source>
</evidence>
<sequence length="87" mass="9176">SAAAVKLLESEGIFVTPEEPNNIVSNAVASGHKVILTAAGRLAMSSTGMEAGSPPVKKQIIPTIRPISNLENRKVVRVTESQLRALN</sequence>
<organism evidence="1 2">
    <name type="scientific">Artemia franciscana</name>
    <name type="common">Brine shrimp</name>
    <name type="synonym">Artemia sanfranciscana</name>
    <dbReference type="NCBI Taxonomy" id="6661"/>
    <lineage>
        <taxon>Eukaryota</taxon>
        <taxon>Metazoa</taxon>
        <taxon>Ecdysozoa</taxon>
        <taxon>Arthropoda</taxon>
        <taxon>Crustacea</taxon>
        <taxon>Branchiopoda</taxon>
        <taxon>Anostraca</taxon>
        <taxon>Artemiidae</taxon>
        <taxon>Artemia</taxon>
    </lineage>
</organism>
<dbReference type="EMBL" id="JAVRJZ010000021">
    <property type="protein sequence ID" value="KAK2705336.1"/>
    <property type="molecule type" value="Genomic_DNA"/>
</dbReference>
<feature type="non-terminal residue" evidence="1">
    <location>
        <position position="1"/>
    </location>
</feature>
<proteinExistence type="predicted"/>
<gene>
    <name evidence="1" type="ORF">QYM36_017392</name>
</gene>